<proteinExistence type="predicted"/>
<dbReference type="InterPro" id="IPR016875">
    <property type="entry name" value="UCP028200"/>
</dbReference>
<evidence type="ECO:0008006" key="4">
    <source>
        <dbReference type="Google" id="ProtNLM"/>
    </source>
</evidence>
<evidence type="ECO:0000313" key="2">
    <source>
        <dbReference type="EMBL" id="MBF8640622.1"/>
    </source>
</evidence>
<keyword evidence="1" id="KW-1133">Transmembrane helix</keyword>
<evidence type="ECO:0000256" key="1">
    <source>
        <dbReference type="SAM" id="Phobius"/>
    </source>
</evidence>
<comment type="caution">
    <text evidence="2">The sequence shown here is derived from an EMBL/GenBank/DDBJ whole genome shotgun (WGS) entry which is preliminary data.</text>
</comment>
<keyword evidence="1" id="KW-0472">Membrane</keyword>
<accession>A0ABS0FJV3</accession>
<protein>
    <recommendedName>
        <fullName evidence="4">Lipoprotein</fullName>
    </recommendedName>
</protein>
<dbReference type="EMBL" id="JADMCD010000003">
    <property type="protein sequence ID" value="MBF8640622.1"/>
    <property type="molecule type" value="Genomic_DNA"/>
</dbReference>
<organism evidence="2 3">
    <name type="scientific">Pseudomonas luteola</name>
    <dbReference type="NCBI Taxonomy" id="47886"/>
    <lineage>
        <taxon>Bacteria</taxon>
        <taxon>Pseudomonadati</taxon>
        <taxon>Pseudomonadota</taxon>
        <taxon>Gammaproteobacteria</taxon>
        <taxon>Pseudomonadales</taxon>
        <taxon>Pseudomonadaceae</taxon>
        <taxon>Pseudomonas</taxon>
    </lineage>
</organism>
<gene>
    <name evidence="2" type="ORF">IRZ65_08005</name>
</gene>
<dbReference type="GeneID" id="300267304"/>
<dbReference type="RefSeq" id="WP_019365038.1">
    <property type="nucleotide sequence ID" value="NZ_CP053063.1"/>
</dbReference>
<name>A0ABS0FJV3_PSELU</name>
<keyword evidence="1" id="KW-0812">Transmembrane</keyword>
<dbReference type="Proteomes" id="UP000626180">
    <property type="component" value="Unassembled WGS sequence"/>
</dbReference>
<evidence type="ECO:0000313" key="3">
    <source>
        <dbReference type="Proteomes" id="UP000626180"/>
    </source>
</evidence>
<keyword evidence="3" id="KW-1185">Reference proteome</keyword>
<dbReference type="Pfam" id="PF19795">
    <property type="entry name" value="DUF6279"/>
    <property type="match status" value="1"/>
</dbReference>
<feature type="transmembrane region" description="Helical" evidence="1">
    <location>
        <begin position="25"/>
        <end position="46"/>
    </location>
</feature>
<dbReference type="PIRSF" id="PIRSF028200">
    <property type="entry name" value="UCP028200"/>
    <property type="match status" value="1"/>
</dbReference>
<reference evidence="2 3" key="1">
    <citation type="submission" date="2020-10" db="EMBL/GenBank/DDBJ databases">
        <title>Genome sequences of Pseudomonas isolates.</title>
        <authorList>
            <person name="Wessels L."/>
            <person name="Reich F."/>
            <person name="Hammerl J."/>
        </authorList>
    </citation>
    <scope>NUCLEOTIDE SEQUENCE [LARGE SCALE GENOMIC DNA]</scope>
    <source>
        <strain evidence="2 3">20-MO00624-0</strain>
    </source>
</reference>
<sequence>MQPEPVFEGLNSSALEEAVFMRVPLSPWLVIFAIALSVGACTRVGFAYKHLNTLIPWSMNDYLDMNSEQRRWFDERLADHLRWHCSHELPRYLEWMDGIKTMVRNQQVSPVTIRARMDELKQAVDTLAVEITPTSTDLLKQLTDQQVAELKEELDRDIRDRRKKYLDPSRGEQIRDRAARMEERISFWTGSLNPAQKDRIMQWSVQLGDQNQAWVGNRIQWQRELLEALQHRGEPDFPQRVKQLLQDRESLWTPAYRESFSKTQEAAISLIDDVYKTTDETQRNQIVSRLTDIQKDLEPQRCDRTKN</sequence>